<evidence type="ECO:0000256" key="6">
    <source>
        <dbReference type="SAM" id="Phobius"/>
    </source>
</evidence>
<feature type="transmembrane region" description="Helical" evidence="6">
    <location>
        <begin position="347"/>
        <end position="369"/>
    </location>
</feature>
<keyword evidence="10" id="KW-1185">Reference proteome</keyword>
<reference evidence="9 10" key="1">
    <citation type="submission" date="2021-05" db="EMBL/GenBank/DDBJ databases">
        <title>Culturable bacteria isolated from Daya Bay.</title>
        <authorList>
            <person name="Zheng W."/>
            <person name="Yu S."/>
            <person name="Huang Y."/>
        </authorList>
    </citation>
    <scope>NUCLEOTIDE SEQUENCE [LARGE SCALE GENOMIC DNA]</scope>
    <source>
        <strain evidence="9 10">DP4N28-5</strain>
    </source>
</reference>
<feature type="transmembrane region" description="Helical" evidence="6">
    <location>
        <begin position="305"/>
        <end position="327"/>
    </location>
</feature>
<evidence type="ECO:0000259" key="8">
    <source>
        <dbReference type="Pfam" id="PF12704"/>
    </source>
</evidence>
<evidence type="ECO:0000259" key="7">
    <source>
        <dbReference type="Pfam" id="PF02687"/>
    </source>
</evidence>
<dbReference type="EMBL" id="JAHUZE010000001">
    <property type="protein sequence ID" value="MBV7377650.1"/>
    <property type="molecule type" value="Genomic_DNA"/>
</dbReference>
<dbReference type="InterPro" id="IPR025857">
    <property type="entry name" value="MacB_PCD"/>
</dbReference>
<dbReference type="InterPro" id="IPR050250">
    <property type="entry name" value="Macrolide_Exporter_MacB"/>
</dbReference>
<feature type="transmembrane region" description="Helical" evidence="6">
    <location>
        <begin position="251"/>
        <end position="276"/>
    </location>
</feature>
<dbReference type="PANTHER" id="PTHR30572">
    <property type="entry name" value="MEMBRANE COMPONENT OF TRANSPORTER-RELATED"/>
    <property type="match status" value="1"/>
</dbReference>
<keyword evidence="2" id="KW-1003">Cell membrane</keyword>
<evidence type="ECO:0000256" key="1">
    <source>
        <dbReference type="ARBA" id="ARBA00004651"/>
    </source>
</evidence>
<keyword evidence="3 6" id="KW-0812">Transmembrane</keyword>
<evidence type="ECO:0000256" key="4">
    <source>
        <dbReference type="ARBA" id="ARBA00022989"/>
    </source>
</evidence>
<keyword evidence="4 6" id="KW-1133">Transmembrane helix</keyword>
<keyword evidence="5 6" id="KW-0472">Membrane</keyword>
<dbReference type="Pfam" id="PF12704">
    <property type="entry name" value="MacB_PCD"/>
    <property type="match status" value="1"/>
</dbReference>
<evidence type="ECO:0000256" key="2">
    <source>
        <dbReference type="ARBA" id="ARBA00022475"/>
    </source>
</evidence>
<dbReference type="PANTHER" id="PTHR30572:SF15">
    <property type="entry name" value="ABC TRANSPORTER PERMEASE"/>
    <property type="match status" value="1"/>
</dbReference>
<comment type="subcellular location">
    <subcellularLocation>
        <location evidence="1">Cell membrane</location>
        <topology evidence="1">Multi-pass membrane protein</topology>
    </subcellularLocation>
</comment>
<dbReference type="InterPro" id="IPR003838">
    <property type="entry name" value="ABC3_permease_C"/>
</dbReference>
<gene>
    <name evidence="9" type="ORF">KJP28_01850</name>
</gene>
<evidence type="ECO:0000256" key="3">
    <source>
        <dbReference type="ARBA" id="ARBA00022692"/>
    </source>
</evidence>
<feature type="transmembrane region" description="Helical" evidence="6">
    <location>
        <begin position="20"/>
        <end position="39"/>
    </location>
</feature>
<feature type="domain" description="MacB-like periplasmic core" evidence="8">
    <location>
        <begin position="18"/>
        <end position="220"/>
    </location>
</feature>
<dbReference type="Pfam" id="PF02687">
    <property type="entry name" value="FtsX"/>
    <property type="match status" value="1"/>
</dbReference>
<sequence>MTLSGIAFRNLAHRPWRTGLTFLGVVLAIAAYVALVGLVRGIEGTLLANFETRGADVIMTEAGAADMLSSVVPVAVTDDVRRVEGVAEASPELGRMTTIGEVTTSFVYGWPPEGWSWEALELTEGRFPVAGDGAAEGAVGGVTLGVRLAERISAGPGDLVTIFSAPFIVTGLHTTDSVLNRNGAAMLLSDMQAQTYRDGFSTSIVVRFADTLSSTERDAAIATLSSQFPGLAVDETEAMVDDYVNVRIARILSWVVSTVAVVSAALAVMNTMAMAVNERRGEIAIMGAVGWPRGRIIRCLLLEGAWLTGAGSAIGIALGVAAAWLVARSPNVEGFVEPEIGVSLVCGAVALGLGIGVVGTLVPAVRAALQDPASVLRGK</sequence>
<comment type="caution">
    <text evidence="9">The sequence shown here is derived from an EMBL/GenBank/DDBJ whole genome shotgun (WGS) entry which is preliminary data.</text>
</comment>
<evidence type="ECO:0000313" key="10">
    <source>
        <dbReference type="Proteomes" id="UP000756530"/>
    </source>
</evidence>
<dbReference type="Proteomes" id="UP000756530">
    <property type="component" value="Unassembled WGS sequence"/>
</dbReference>
<name>A0ABS6SXE9_9RHOB</name>
<proteinExistence type="predicted"/>
<organism evidence="9 10">
    <name type="scientific">Maritimibacter dapengensis</name>
    <dbReference type="NCBI Taxonomy" id="2836868"/>
    <lineage>
        <taxon>Bacteria</taxon>
        <taxon>Pseudomonadati</taxon>
        <taxon>Pseudomonadota</taxon>
        <taxon>Alphaproteobacteria</taxon>
        <taxon>Rhodobacterales</taxon>
        <taxon>Roseobacteraceae</taxon>
        <taxon>Maritimibacter</taxon>
    </lineage>
</organism>
<feature type="domain" description="ABC3 transporter permease C-terminal" evidence="7">
    <location>
        <begin position="255"/>
        <end position="368"/>
    </location>
</feature>
<accession>A0ABS6SXE9</accession>
<dbReference type="RefSeq" id="WP_218390526.1">
    <property type="nucleotide sequence ID" value="NZ_JAHUZE010000001.1"/>
</dbReference>
<protein>
    <submittedName>
        <fullName evidence="9">ABC transporter permease</fullName>
    </submittedName>
</protein>
<evidence type="ECO:0000313" key="9">
    <source>
        <dbReference type="EMBL" id="MBV7377650.1"/>
    </source>
</evidence>
<evidence type="ECO:0000256" key="5">
    <source>
        <dbReference type="ARBA" id="ARBA00023136"/>
    </source>
</evidence>